<dbReference type="GO" id="GO:0005886">
    <property type="term" value="C:plasma membrane"/>
    <property type="evidence" value="ECO:0007669"/>
    <property type="project" value="UniProtKB-SubCell"/>
</dbReference>
<proteinExistence type="inferred from homology"/>
<keyword evidence="10" id="KW-1003">Cell membrane</keyword>
<comment type="caution">
    <text evidence="13">The sequence shown here is derived from an EMBL/GenBank/DDBJ whole genome shotgun (WGS) entry which is preliminary data.</text>
</comment>
<feature type="transmembrane region" description="Helical" evidence="10">
    <location>
        <begin position="353"/>
        <end position="372"/>
    </location>
</feature>
<evidence type="ECO:0000313" key="14">
    <source>
        <dbReference type="Proteomes" id="UP000229459"/>
    </source>
</evidence>
<dbReference type="Pfam" id="PF16192">
    <property type="entry name" value="PMT_4TMC"/>
    <property type="match status" value="1"/>
</dbReference>
<evidence type="ECO:0000259" key="12">
    <source>
        <dbReference type="Pfam" id="PF16192"/>
    </source>
</evidence>
<keyword evidence="6 10" id="KW-0812">Transmembrane</keyword>
<dbReference type="Pfam" id="PF02366">
    <property type="entry name" value="PMT"/>
    <property type="match status" value="1"/>
</dbReference>
<evidence type="ECO:0000256" key="4">
    <source>
        <dbReference type="ARBA" id="ARBA00022676"/>
    </source>
</evidence>
<dbReference type="InterPro" id="IPR003342">
    <property type="entry name" value="ArnT-like_N"/>
</dbReference>
<dbReference type="EMBL" id="PCSR01000102">
    <property type="protein sequence ID" value="PIP52823.1"/>
    <property type="molecule type" value="Genomic_DNA"/>
</dbReference>
<comment type="pathway">
    <text evidence="2 10">Protein modification; protein glycosylation.</text>
</comment>
<feature type="transmembrane region" description="Helical" evidence="10">
    <location>
        <begin position="331"/>
        <end position="347"/>
    </location>
</feature>
<dbReference type="AlphaFoldDB" id="A0A2H0B567"/>
<feature type="transmembrane region" description="Helical" evidence="10">
    <location>
        <begin position="300"/>
        <end position="324"/>
    </location>
</feature>
<feature type="transmembrane region" description="Helical" evidence="10">
    <location>
        <begin position="226"/>
        <end position="249"/>
    </location>
</feature>
<reference evidence="13 14" key="1">
    <citation type="submission" date="2017-09" db="EMBL/GenBank/DDBJ databases">
        <title>Depth-based differentiation of microbial function through sediment-hosted aquifers and enrichment of novel symbionts in the deep terrestrial subsurface.</title>
        <authorList>
            <person name="Probst A.J."/>
            <person name="Ladd B."/>
            <person name="Jarett J.K."/>
            <person name="Geller-Mcgrath D.E."/>
            <person name="Sieber C.M."/>
            <person name="Emerson J.B."/>
            <person name="Anantharaman K."/>
            <person name="Thomas B.C."/>
            <person name="Malmstrom R."/>
            <person name="Stieglmeier M."/>
            <person name="Klingl A."/>
            <person name="Woyke T."/>
            <person name="Ryan C.M."/>
            <person name="Banfield J.F."/>
        </authorList>
    </citation>
    <scope>NUCLEOTIDE SEQUENCE [LARGE SCALE GENOMIC DNA]</scope>
    <source>
        <strain evidence="13">CG23_combo_of_CG06-09_8_20_14_all_34_8</strain>
    </source>
</reference>
<feature type="transmembrane region" description="Helical" evidence="10">
    <location>
        <begin position="84"/>
        <end position="101"/>
    </location>
</feature>
<evidence type="ECO:0000259" key="11">
    <source>
        <dbReference type="Pfam" id="PF02366"/>
    </source>
</evidence>
<feature type="transmembrane region" description="Helical" evidence="10">
    <location>
        <begin position="161"/>
        <end position="186"/>
    </location>
</feature>
<keyword evidence="4 10" id="KW-0328">Glycosyltransferase</keyword>
<feature type="domain" description="ArnT-like N-terminal" evidence="11">
    <location>
        <begin position="24"/>
        <end position="246"/>
    </location>
</feature>
<gene>
    <name evidence="13" type="ORF">COX08_04290</name>
</gene>
<organism evidence="13 14">
    <name type="scientific">Candidatus Beckwithbacteria bacterium CG23_combo_of_CG06-09_8_20_14_all_34_8</name>
    <dbReference type="NCBI Taxonomy" id="1974497"/>
    <lineage>
        <taxon>Bacteria</taxon>
        <taxon>Candidatus Beckwithiibacteriota</taxon>
    </lineage>
</organism>
<comment type="similarity">
    <text evidence="3 10">Belongs to the glycosyltransferase 39 family.</text>
</comment>
<evidence type="ECO:0000313" key="13">
    <source>
        <dbReference type="EMBL" id="PIP52823.1"/>
    </source>
</evidence>
<feature type="transmembrane region" description="Helical" evidence="10">
    <location>
        <begin position="192"/>
        <end position="214"/>
    </location>
</feature>
<feature type="domain" description="Protein O-mannosyl-transferase C-terminal four TM" evidence="12">
    <location>
        <begin position="249"/>
        <end position="424"/>
    </location>
</feature>
<evidence type="ECO:0000256" key="3">
    <source>
        <dbReference type="ARBA" id="ARBA00007222"/>
    </source>
</evidence>
<evidence type="ECO:0000256" key="8">
    <source>
        <dbReference type="ARBA" id="ARBA00023136"/>
    </source>
</evidence>
<comment type="function">
    <text evidence="10">Protein O-mannosyltransferase that catalyzes the transfer of a single mannose residue from a polyprenol phospho-mannosyl lipidic donor to the hydroxyl group of selected serine and threonine residues in acceptor proteins.</text>
</comment>
<dbReference type="UniPathway" id="UPA00378"/>
<evidence type="ECO:0000256" key="1">
    <source>
        <dbReference type="ARBA" id="ARBA00004127"/>
    </source>
</evidence>
<evidence type="ECO:0000256" key="10">
    <source>
        <dbReference type="RuleBase" id="RU367007"/>
    </source>
</evidence>
<dbReference type="GO" id="GO:0004169">
    <property type="term" value="F:dolichyl-phosphate-mannose-protein mannosyltransferase activity"/>
    <property type="evidence" value="ECO:0007669"/>
    <property type="project" value="UniProtKB-UniRule"/>
</dbReference>
<accession>A0A2H0B567</accession>
<feature type="transmembrane region" description="Helical" evidence="10">
    <location>
        <begin position="108"/>
        <end position="126"/>
    </location>
</feature>
<feature type="transmembrane region" description="Helical" evidence="10">
    <location>
        <begin position="132"/>
        <end position="154"/>
    </location>
</feature>
<evidence type="ECO:0000256" key="5">
    <source>
        <dbReference type="ARBA" id="ARBA00022679"/>
    </source>
</evidence>
<dbReference type="InterPro" id="IPR027005">
    <property type="entry name" value="PMT-like"/>
</dbReference>
<dbReference type="EC" id="2.4.1.-" evidence="10"/>
<evidence type="ECO:0000256" key="9">
    <source>
        <dbReference type="ARBA" id="ARBA00093617"/>
    </source>
</evidence>
<dbReference type="PANTHER" id="PTHR10050">
    <property type="entry name" value="DOLICHYL-PHOSPHATE-MANNOSE--PROTEIN MANNOSYLTRANSFERASE"/>
    <property type="match status" value="1"/>
</dbReference>
<keyword evidence="8 10" id="KW-0472">Membrane</keyword>
<dbReference type="InterPro" id="IPR032421">
    <property type="entry name" value="PMT_4TMC"/>
</dbReference>
<protein>
    <recommendedName>
        <fullName evidence="9 10">Polyprenol-phosphate-mannose--protein mannosyltransferase</fullName>
        <ecNumber evidence="10">2.4.1.-</ecNumber>
    </recommendedName>
</protein>
<comment type="subcellular location">
    <subcellularLocation>
        <location evidence="10">Cell membrane</location>
    </subcellularLocation>
    <subcellularLocation>
        <location evidence="1">Endomembrane system</location>
        <topology evidence="1">Multi-pass membrane protein</topology>
    </subcellularLocation>
</comment>
<dbReference type="GO" id="GO:0012505">
    <property type="term" value="C:endomembrane system"/>
    <property type="evidence" value="ECO:0007669"/>
    <property type="project" value="UniProtKB-SubCell"/>
</dbReference>
<dbReference type="Proteomes" id="UP000229459">
    <property type="component" value="Unassembled WGS sequence"/>
</dbReference>
<evidence type="ECO:0000256" key="6">
    <source>
        <dbReference type="ARBA" id="ARBA00022692"/>
    </source>
</evidence>
<evidence type="ECO:0000256" key="2">
    <source>
        <dbReference type="ARBA" id="ARBA00004922"/>
    </source>
</evidence>
<feature type="transmembrane region" description="Helical" evidence="10">
    <location>
        <begin position="384"/>
        <end position="405"/>
    </location>
</feature>
<evidence type="ECO:0000256" key="7">
    <source>
        <dbReference type="ARBA" id="ARBA00022989"/>
    </source>
</evidence>
<sequence>MKIDVLSLFDKGIKLNLYTVLLIVILIFSFLTKAWNIASPDEYYFDEIYYGFTAEQYALGNTKAWVWDFTPPKGFAYTWDHPPTGKLIMSFFISIFGINSTSRRMAPLLAGSFLPLIVYLIALTLFPKNKLLAIIAAFLTTCEGLVLSLSRIALTDSILTLFITLTLLFLWQKKYLLSAIFFGLSISTKWTGIYLIPVIGITLITHCKWSFIYWQKSLKNIFIKGLIFAIIGISIYLISYTPLFIHYGFQKFIDLHKQMWWYHTNLKATHPSQSVAYLWPIDWRPVWFWVKYGDSKTGNIYAMLNPFIAWGGILAVLVTMYYYLESKSKNLLVLLLAYFIFWVPWIFSPRIMFLYHYLPSVPFLIICIAYILDKLIRADNQFLPYIAMFYISLVLATFIFFYPYWTGTPVINDMVDKFRWLKTWGP</sequence>
<keyword evidence="7 10" id="KW-1133">Transmembrane helix</keyword>
<name>A0A2H0B567_9BACT</name>
<keyword evidence="5 10" id="KW-0808">Transferase</keyword>
<feature type="transmembrane region" description="Helical" evidence="10">
    <location>
        <begin position="12"/>
        <end position="31"/>
    </location>
</feature>